<dbReference type="PANTHER" id="PTHR12788:SF10">
    <property type="entry name" value="PROTEIN-TYROSINE SULFOTRANSFERASE"/>
    <property type="match status" value="1"/>
</dbReference>
<dbReference type="InterPro" id="IPR026634">
    <property type="entry name" value="TPST-like"/>
</dbReference>
<keyword evidence="1" id="KW-0808">Transferase</keyword>
<dbReference type="AlphaFoldDB" id="A0A2G8RFH0"/>
<dbReference type="Gene3D" id="3.40.50.300">
    <property type="entry name" value="P-loop containing nucleotide triphosphate hydrolases"/>
    <property type="match status" value="1"/>
</dbReference>
<dbReference type="Gene3D" id="1.25.40.10">
    <property type="entry name" value="Tetratricopeptide repeat domain"/>
    <property type="match status" value="1"/>
</dbReference>
<evidence type="ECO:0000313" key="3">
    <source>
        <dbReference type="Proteomes" id="UP000231259"/>
    </source>
</evidence>
<comment type="caution">
    <text evidence="2">The sequence shown here is derived from an EMBL/GenBank/DDBJ whole genome shotgun (WGS) entry which is preliminary data.</text>
</comment>
<name>A0A2G8RFH0_9RHOB</name>
<evidence type="ECO:0000313" key="2">
    <source>
        <dbReference type="EMBL" id="PIL20346.1"/>
    </source>
</evidence>
<dbReference type="Proteomes" id="UP000231259">
    <property type="component" value="Unassembled WGS sequence"/>
</dbReference>
<gene>
    <name evidence="2" type="ORF">P775_10375</name>
</gene>
<dbReference type="InterPro" id="IPR011990">
    <property type="entry name" value="TPR-like_helical_dom_sf"/>
</dbReference>
<organism evidence="2 3">
    <name type="scientific">Puniceibacterium antarcticum</name>
    <dbReference type="NCBI Taxonomy" id="1206336"/>
    <lineage>
        <taxon>Bacteria</taxon>
        <taxon>Pseudomonadati</taxon>
        <taxon>Pseudomonadota</taxon>
        <taxon>Alphaproteobacteria</taxon>
        <taxon>Rhodobacterales</taxon>
        <taxon>Paracoccaceae</taxon>
        <taxon>Puniceibacterium</taxon>
    </lineage>
</organism>
<dbReference type="Pfam" id="PF13469">
    <property type="entry name" value="Sulfotransfer_3"/>
    <property type="match status" value="1"/>
</dbReference>
<accession>A0A2G8RFH0</accession>
<dbReference type="EMBL" id="AWWI01000064">
    <property type="protein sequence ID" value="PIL20346.1"/>
    <property type="molecule type" value="Genomic_DNA"/>
</dbReference>
<proteinExistence type="predicted"/>
<dbReference type="SUPFAM" id="SSF52540">
    <property type="entry name" value="P-loop containing nucleoside triphosphate hydrolases"/>
    <property type="match status" value="1"/>
</dbReference>
<keyword evidence="3" id="KW-1185">Reference proteome</keyword>
<dbReference type="SUPFAM" id="SSF48452">
    <property type="entry name" value="TPR-like"/>
    <property type="match status" value="1"/>
</dbReference>
<sequence length="489" mass="53340">MLPALQTRIKAQYDTALRALGAGQLDAAETTLSTILKTLPDSAEVHFQLSRIAHLRGDHASRARHIAAALAQKPDETALNEAAVQAFAAIGDQDGALAAHDRLIAAFPGDIKRQVDKALTLQFAGRFDAAETLLRKLIRKHPEQGSLYRILLAAHKLPTGDPLMRAMTKALANPRASDNARMHLSYALAKATEDQGTIDKVFAHLHRANALQRKLAPFDRIARIAENAAYLSAQDGADLSPLGDPQPLRPVFVTGMPRSGTTLVEQIIAAHSSATAGGELAHALKLAVAAFGTRDGLAPLGSIPDVQITKYAQDYTDLARRDTGATSGLVTDKSIQNHPIYGLLHRALPGARFVIVHRDPRDIAVSIYKNHFKTGAHRYANDLSDIAFTIRTFRANVAFWKSRLPGVIHEIRYEDLVADPEPQTRALIAAVGLDWEDGCLTFHKAGGSVKTLSLHQVRQPIYRGSAQAWRKYETELAPFIEAWGDEPWD</sequence>
<dbReference type="RefSeq" id="WP_099910843.1">
    <property type="nucleotide sequence ID" value="NZ_AWWI01000064.1"/>
</dbReference>
<reference evidence="2 3" key="1">
    <citation type="submission" date="2013-09" db="EMBL/GenBank/DDBJ databases">
        <title>Genome sequencing of Phaeobacter antarcticus sp. nov. SM1211.</title>
        <authorList>
            <person name="Zhang X.-Y."/>
            <person name="Liu C."/>
            <person name="Chen X.-L."/>
            <person name="Xie B.-B."/>
            <person name="Qin Q.-L."/>
            <person name="Rong J.-C."/>
            <person name="Zhang Y.-Z."/>
        </authorList>
    </citation>
    <scope>NUCLEOTIDE SEQUENCE [LARGE SCALE GENOMIC DNA]</scope>
    <source>
        <strain evidence="2 3">SM1211</strain>
    </source>
</reference>
<dbReference type="InterPro" id="IPR027417">
    <property type="entry name" value="P-loop_NTPase"/>
</dbReference>
<dbReference type="PANTHER" id="PTHR12788">
    <property type="entry name" value="PROTEIN-TYROSINE SULFOTRANSFERASE 2"/>
    <property type="match status" value="1"/>
</dbReference>
<protein>
    <submittedName>
        <fullName evidence="2">Uncharacterized protein</fullName>
    </submittedName>
</protein>
<evidence type="ECO:0000256" key="1">
    <source>
        <dbReference type="ARBA" id="ARBA00022679"/>
    </source>
</evidence>
<dbReference type="GO" id="GO:0008476">
    <property type="term" value="F:protein-tyrosine sulfotransferase activity"/>
    <property type="evidence" value="ECO:0007669"/>
    <property type="project" value="InterPro"/>
</dbReference>
<dbReference type="OrthoDB" id="9800698at2"/>